<feature type="transmembrane region" description="Helical" evidence="1">
    <location>
        <begin position="102"/>
        <end position="122"/>
    </location>
</feature>
<feature type="transmembrane region" description="Helical" evidence="1">
    <location>
        <begin position="154"/>
        <end position="176"/>
    </location>
</feature>
<dbReference type="AlphaFoldDB" id="A0A409XDU0"/>
<dbReference type="InParanoid" id="A0A409XDU0"/>
<dbReference type="OrthoDB" id="3032457at2759"/>
<evidence type="ECO:0000313" key="3">
    <source>
        <dbReference type="Proteomes" id="UP000283269"/>
    </source>
</evidence>
<feature type="transmembrane region" description="Helical" evidence="1">
    <location>
        <begin position="29"/>
        <end position="52"/>
    </location>
</feature>
<accession>A0A409XDU0</accession>
<gene>
    <name evidence="2" type="ORF">CVT25_005052</name>
</gene>
<keyword evidence="1" id="KW-1133">Transmembrane helix</keyword>
<organism evidence="2 3">
    <name type="scientific">Psilocybe cyanescens</name>
    <dbReference type="NCBI Taxonomy" id="93625"/>
    <lineage>
        <taxon>Eukaryota</taxon>
        <taxon>Fungi</taxon>
        <taxon>Dikarya</taxon>
        <taxon>Basidiomycota</taxon>
        <taxon>Agaricomycotina</taxon>
        <taxon>Agaricomycetes</taxon>
        <taxon>Agaricomycetidae</taxon>
        <taxon>Agaricales</taxon>
        <taxon>Agaricineae</taxon>
        <taxon>Strophariaceae</taxon>
        <taxon>Psilocybe</taxon>
    </lineage>
</organism>
<feature type="transmembrane region" description="Helical" evidence="1">
    <location>
        <begin position="58"/>
        <end position="81"/>
    </location>
</feature>
<dbReference type="Proteomes" id="UP000283269">
    <property type="component" value="Unassembled WGS sequence"/>
</dbReference>
<keyword evidence="1" id="KW-0812">Transmembrane</keyword>
<name>A0A409XDU0_PSICY</name>
<keyword evidence="1" id="KW-0472">Membrane</keyword>
<evidence type="ECO:0000256" key="1">
    <source>
        <dbReference type="SAM" id="Phobius"/>
    </source>
</evidence>
<evidence type="ECO:0000313" key="2">
    <source>
        <dbReference type="EMBL" id="PPQ88953.1"/>
    </source>
</evidence>
<comment type="caution">
    <text evidence="2">The sequence shown here is derived from an EMBL/GenBank/DDBJ whole genome shotgun (WGS) entry which is preliminary data.</text>
</comment>
<keyword evidence="3" id="KW-1185">Reference proteome</keyword>
<reference evidence="2 3" key="1">
    <citation type="journal article" date="2018" name="Evol. Lett.">
        <title>Horizontal gene cluster transfer increased hallucinogenic mushroom diversity.</title>
        <authorList>
            <person name="Reynolds H.T."/>
            <person name="Vijayakumar V."/>
            <person name="Gluck-Thaler E."/>
            <person name="Korotkin H.B."/>
            <person name="Matheny P.B."/>
            <person name="Slot J.C."/>
        </authorList>
    </citation>
    <scope>NUCLEOTIDE SEQUENCE [LARGE SCALE GENOMIC DNA]</scope>
    <source>
        <strain evidence="2 3">2631</strain>
    </source>
</reference>
<sequence>MIIAESVDNSDAASITTLVTKTPEKMPRFFAGLTYTSLFFSVFPFAFALINVLTTRLYSIPTIIAYVVTTPFHVGALLIIWQHKRQIDMQLPFNPTTWRNMIHIAFLICVWLFSAITSAMGARQFMEKKLCWDDAREMVVTCDRHNYTRTATTFLSSALLSVFEVLLLTTILLICYRSRPRKDVQVDIPLSRTSSPKAISV</sequence>
<protein>
    <submittedName>
        <fullName evidence="2">Uncharacterized protein</fullName>
    </submittedName>
</protein>
<proteinExistence type="predicted"/>
<dbReference type="EMBL" id="NHYD01001970">
    <property type="protein sequence ID" value="PPQ88953.1"/>
    <property type="molecule type" value="Genomic_DNA"/>
</dbReference>